<proteinExistence type="inferred from homology"/>
<keyword evidence="10" id="KW-0675">Receptor</keyword>
<name>A0AB39Z433_DROSZ</name>
<dbReference type="PROSITE" id="PS50082">
    <property type="entry name" value="WD_REPEATS_2"/>
    <property type="match status" value="2"/>
</dbReference>
<evidence type="ECO:0000256" key="8">
    <source>
        <dbReference type="SAM" id="MobiDB-lite"/>
    </source>
</evidence>
<feature type="region of interest" description="Disordered" evidence="8">
    <location>
        <begin position="315"/>
        <end position="342"/>
    </location>
</feature>
<dbReference type="Gene3D" id="2.130.10.10">
    <property type="entry name" value="YVTN repeat-like/Quinoprotein amine dehydrogenase"/>
    <property type="match status" value="2"/>
</dbReference>
<feature type="repeat" description="WD" evidence="7">
    <location>
        <begin position="141"/>
        <end position="182"/>
    </location>
</feature>
<evidence type="ECO:0000256" key="6">
    <source>
        <dbReference type="ARBA" id="ARBA00040390"/>
    </source>
</evidence>
<dbReference type="InterPro" id="IPR015943">
    <property type="entry name" value="WD40/YVTN_repeat-like_dom_sf"/>
</dbReference>
<evidence type="ECO:0000256" key="7">
    <source>
        <dbReference type="PROSITE-ProRule" id="PRU00221"/>
    </source>
</evidence>
<dbReference type="RefSeq" id="XP_016928164.2">
    <property type="nucleotide sequence ID" value="XM_017072675.4"/>
</dbReference>
<evidence type="ECO:0000256" key="5">
    <source>
        <dbReference type="ARBA" id="ARBA00038394"/>
    </source>
</evidence>
<comment type="similarity">
    <text evidence="5">Belongs to the WD repeat STRAP family.</text>
</comment>
<protein>
    <recommendedName>
        <fullName evidence="6">Serine-threonine kinase receptor-associated protein</fullName>
    </recommendedName>
</protein>
<dbReference type="GO" id="GO:0032797">
    <property type="term" value="C:SMN complex"/>
    <property type="evidence" value="ECO:0007669"/>
    <property type="project" value="TreeGrafter"/>
</dbReference>
<organism evidence="9 10">
    <name type="scientific">Drosophila suzukii</name>
    <name type="common">Spotted-wing drosophila fruit fly</name>
    <dbReference type="NCBI Taxonomy" id="28584"/>
    <lineage>
        <taxon>Eukaryota</taxon>
        <taxon>Metazoa</taxon>
        <taxon>Ecdysozoa</taxon>
        <taxon>Arthropoda</taxon>
        <taxon>Hexapoda</taxon>
        <taxon>Insecta</taxon>
        <taxon>Pterygota</taxon>
        <taxon>Neoptera</taxon>
        <taxon>Endopterygota</taxon>
        <taxon>Diptera</taxon>
        <taxon>Brachycera</taxon>
        <taxon>Muscomorpha</taxon>
        <taxon>Ephydroidea</taxon>
        <taxon>Drosophilidae</taxon>
        <taxon>Drosophila</taxon>
        <taxon>Sophophora</taxon>
    </lineage>
</organism>
<dbReference type="AlphaFoldDB" id="A0AB39Z433"/>
<dbReference type="PROSITE" id="PS50294">
    <property type="entry name" value="WD_REPEATS_REGION"/>
    <property type="match status" value="2"/>
</dbReference>
<keyword evidence="10" id="KW-0808">Transferase</keyword>
<reference evidence="10" key="1">
    <citation type="submission" date="2025-08" db="UniProtKB">
        <authorList>
            <consortium name="RefSeq"/>
        </authorList>
    </citation>
    <scope>IDENTIFICATION</scope>
</reference>
<dbReference type="PANTHER" id="PTHR19877">
    <property type="entry name" value="EUKARYOTIC TRANSLATION INITIATION FACTOR 3 SUBUNIT I"/>
    <property type="match status" value="1"/>
</dbReference>
<evidence type="ECO:0000256" key="3">
    <source>
        <dbReference type="ARBA" id="ARBA00022737"/>
    </source>
</evidence>
<accession>A0AB39Z433</accession>
<dbReference type="InterPro" id="IPR001680">
    <property type="entry name" value="WD40_rpt"/>
</dbReference>
<dbReference type="Proteomes" id="UP001652628">
    <property type="component" value="Chromosome 2R"/>
</dbReference>
<dbReference type="InterPro" id="IPR036322">
    <property type="entry name" value="WD40_repeat_dom_sf"/>
</dbReference>
<gene>
    <name evidence="10" type="primary">LOC108008778</name>
</gene>
<keyword evidence="4" id="KW-0508">mRNA splicing</keyword>
<dbReference type="GO" id="GO:0016301">
    <property type="term" value="F:kinase activity"/>
    <property type="evidence" value="ECO:0007669"/>
    <property type="project" value="UniProtKB-KW"/>
</dbReference>
<dbReference type="SUPFAM" id="SSF50978">
    <property type="entry name" value="WD40 repeat-like"/>
    <property type="match status" value="1"/>
</dbReference>
<feature type="repeat" description="WD" evidence="7">
    <location>
        <begin position="54"/>
        <end position="95"/>
    </location>
</feature>
<keyword evidence="1 7" id="KW-0853">WD repeat</keyword>
<dbReference type="InterPro" id="IPR019775">
    <property type="entry name" value="WD40_repeat_CS"/>
</dbReference>
<dbReference type="GeneID" id="108008778"/>
<evidence type="ECO:0000256" key="4">
    <source>
        <dbReference type="ARBA" id="ARBA00023187"/>
    </source>
</evidence>
<dbReference type="GO" id="GO:0003723">
    <property type="term" value="F:RNA binding"/>
    <property type="evidence" value="ECO:0007669"/>
    <property type="project" value="TreeGrafter"/>
</dbReference>
<keyword evidence="2" id="KW-0507">mRNA processing</keyword>
<keyword evidence="10" id="KW-0418">Kinase</keyword>
<dbReference type="PROSITE" id="PS00678">
    <property type="entry name" value="WD_REPEATS_1"/>
    <property type="match status" value="1"/>
</dbReference>
<dbReference type="Pfam" id="PF00400">
    <property type="entry name" value="WD40"/>
    <property type="match status" value="2"/>
</dbReference>
<dbReference type="PANTHER" id="PTHR19877:SF13">
    <property type="entry name" value="SERINE-THREONINE KINASE RECEPTOR-ASSOCIATED PROTEIN"/>
    <property type="match status" value="1"/>
</dbReference>
<evidence type="ECO:0000256" key="1">
    <source>
        <dbReference type="ARBA" id="ARBA00022574"/>
    </source>
</evidence>
<dbReference type="GO" id="GO:0000387">
    <property type="term" value="P:spliceosomal snRNP assembly"/>
    <property type="evidence" value="ECO:0007669"/>
    <property type="project" value="TreeGrafter"/>
</dbReference>
<evidence type="ECO:0000313" key="9">
    <source>
        <dbReference type="Proteomes" id="UP001652628"/>
    </source>
</evidence>
<evidence type="ECO:0000313" key="10">
    <source>
        <dbReference type="RefSeq" id="XP_016928164.2"/>
    </source>
</evidence>
<keyword evidence="3" id="KW-0677">Repeat</keyword>
<dbReference type="SMART" id="SM00320">
    <property type="entry name" value="WD40"/>
    <property type="match status" value="7"/>
</dbReference>
<evidence type="ECO:0000256" key="2">
    <source>
        <dbReference type="ARBA" id="ARBA00022664"/>
    </source>
</evidence>
<keyword evidence="9" id="KW-1185">Reference proteome</keyword>
<sequence>MSHQIGVMCLGHTEAVVELSFSNDFGSGFYLASAGLDGVAMLRHGDTGHMITHLKKHKQSVWSVSLNEDAKILASGGGDCKVRIWDALLGKQLSKYTREETVSCLDLNPKGSRLVSGCLGHEPTVALFDLEKSNKKPLMEFHGHQRGVRDVCFCLEDRCIFTSSYDRNVKMWDCRSGERTNSIVLTHHAKSMELHHDREIVTIAFDCNVIFVDPKSFEILKHQKFTYKVTSAALHPKKESYACGTVEGIVHKYDYVTDLSLGSYLGKERSAVCFLRFSPDGEICAMALANGNIVLWRQNMYKKYGLWTTVSTLEEDNEAAEDADGEEEVDGDGDGDENESMS</sequence>